<accession>A0ABR7DK11</accession>
<protein>
    <submittedName>
        <fullName evidence="1">6-bladed beta-propeller</fullName>
    </submittedName>
</protein>
<comment type="caution">
    <text evidence="1">The sequence shown here is derived from an EMBL/GenBank/DDBJ whole genome shotgun (WGS) entry which is preliminary data.</text>
</comment>
<dbReference type="Pfam" id="PF17170">
    <property type="entry name" value="DUF5128"/>
    <property type="match status" value="1"/>
</dbReference>
<proteinExistence type="predicted"/>
<dbReference type="RefSeq" id="WP_186928464.1">
    <property type="nucleotide sequence ID" value="NZ_JACOOJ010000003.1"/>
</dbReference>
<dbReference type="Gene3D" id="2.120.10.30">
    <property type="entry name" value="TolB, C-terminal domain"/>
    <property type="match status" value="1"/>
</dbReference>
<organism evidence="1 2">
    <name type="scientific">Parabacteroides hominis</name>
    <dbReference type="NCBI Taxonomy" id="2763057"/>
    <lineage>
        <taxon>Bacteria</taxon>
        <taxon>Pseudomonadati</taxon>
        <taxon>Bacteroidota</taxon>
        <taxon>Bacteroidia</taxon>
        <taxon>Bacteroidales</taxon>
        <taxon>Tannerellaceae</taxon>
        <taxon>Parabacteroides</taxon>
    </lineage>
</organism>
<keyword evidence="2" id="KW-1185">Reference proteome</keyword>
<evidence type="ECO:0000313" key="2">
    <source>
        <dbReference type="Proteomes" id="UP000651475"/>
    </source>
</evidence>
<sequence>MYKHLLLFSIVLFFSACGGKKAEPEQIVEIEPAEPEYPITVPFEAGVAVVREMKLSDIADSVRYIPLETNDKCLIKSINPGGVLKTGKYWFLPWVEDLFQYTADGKFVRKLGSKGGGPGQFNYIQQVDVNEETGLVFMLTTTRKINVYDMETGKFLYDIKIPERETGQFAMLNDTTVATFMPNSSGQQKERIYISNRKGETLNTFYRSDLFEIKSGTRWLMGGGADRYLFHYEDMVCYKEYYNDTLFVVTEKELEPRYIIDLGKYSIPIDCRMEACDGDWKRYATVASPYIQNSVIETDPLLFMPYKYWAGEKQRERHIMLYDKRAKECFSIPGGYIKNDFPGALPLRPATSLNRNTLVSVWEVEDLMKEAEKNPAVLDHPQLKRLTEDDNPVLMVVYMK</sequence>
<dbReference type="PROSITE" id="PS51257">
    <property type="entry name" value="PROKAR_LIPOPROTEIN"/>
    <property type="match status" value="1"/>
</dbReference>
<dbReference type="EMBL" id="JACOOJ010000003">
    <property type="protein sequence ID" value="MBC5631731.1"/>
    <property type="molecule type" value="Genomic_DNA"/>
</dbReference>
<dbReference type="SUPFAM" id="SSF75011">
    <property type="entry name" value="3-carboxy-cis,cis-mucoante lactonizing enzyme"/>
    <property type="match status" value="1"/>
</dbReference>
<dbReference type="Proteomes" id="UP000651475">
    <property type="component" value="Unassembled WGS sequence"/>
</dbReference>
<name>A0ABR7DK11_9BACT</name>
<dbReference type="InterPro" id="IPR011042">
    <property type="entry name" value="6-blade_b-propeller_TolB-like"/>
</dbReference>
<gene>
    <name evidence="1" type="ORF">H8S65_02905</name>
</gene>
<evidence type="ECO:0000313" key="1">
    <source>
        <dbReference type="EMBL" id="MBC5631731.1"/>
    </source>
</evidence>
<reference evidence="1 2" key="1">
    <citation type="submission" date="2020-08" db="EMBL/GenBank/DDBJ databases">
        <title>Genome public.</title>
        <authorList>
            <person name="Liu C."/>
            <person name="Sun Q."/>
        </authorList>
    </citation>
    <scope>NUCLEOTIDE SEQUENCE [LARGE SCALE GENOMIC DNA]</scope>
    <source>
        <strain evidence="1 2">NSJ-79</strain>
    </source>
</reference>